<feature type="compositionally biased region" description="Polar residues" evidence="1">
    <location>
        <begin position="269"/>
        <end position="279"/>
    </location>
</feature>
<feature type="domain" description="GYF" evidence="2">
    <location>
        <begin position="478"/>
        <end position="526"/>
    </location>
</feature>
<feature type="region of interest" description="Disordered" evidence="1">
    <location>
        <begin position="820"/>
        <end position="839"/>
    </location>
</feature>
<evidence type="ECO:0000313" key="3">
    <source>
        <dbReference type="EnsemblMetazoa" id="BGLB021726-PA"/>
    </source>
</evidence>
<protein>
    <recommendedName>
        <fullName evidence="2">GYF domain-containing protein</fullName>
    </recommendedName>
</protein>
<dbReference type="PANTHER" id="PTHR14445">
    <property type="entry name" value="GRB10 INTERACTING GYF PROTEIN"/>
    <property type="match status" value="1"/>
</dbReference>
<dbReference type="EnsemblMetazoa" id="BGLB021726-RA">
    <property type="protein sequence ID" value="BGLB021726-PA"/>
    <property type="gene ID" value="BGLB021726"/>
</dbReference>
<feature type="compositionally biased region" description="Basic and acidic residues" evidence="1">
    <location>
        <begin position="177"/>
        <end position="187"/>
    </location>
</feature>
<reference evidence="3" key="1">
    <citation type="submission" date="2020-05" db="UniProtKB">
        <authorList>
            <consortium name="EnsemblMetazoa"/>
        </authorList>
    </citation>
    <scope>IDENTIFICATION</scope>
    <source>
        <strain evidence="3">BB02</strain>
    </source>
</reference>
<dbReference type="VEuPathDB" id="VectorBase:BGLB021726"/>
<feature type="compositionally biased region" description="Basic and acidic residues" evidence="1">
    <location>
        <begin position="306"/>
        <end position="315"/>
    </location>
</feature>
<dbReference type="KEGG" id="bgt:106062789"/>
<feature type="compositionally biased region" description="Basic and acidic residues" evidence="1">
    <location>
        <begin position="347"/>
        <end position="365"/>
    </location>
</feature>
<dbReference type="AlphaFoldDB" id="A0A2C9KNG4"/>
<feature type="compositionally biased region" description="Basic and acidic residues" evidence="1">
    <location>
        <begin position="763"/>
        <end position="774"/>
    </location>
</feature>
<organism evidence="3 4">
    <name type="scientific">Biomphalaria glabrata</name>
    <name type="common">Bloodfluke planorb</name>
    <name type="synonym">Freshwater snail</name>
    <dbReference type="NCBI Taxonomy" id="6526"/>
    <lineage>
        <taxon>Eukaryota</taxon>
        <taxon>Metazoa</taxon>
        <taxon>Spiralia</taxon>
        <taxon>Lophotrochozoa</taxon>
        <taxon>Mollusca</taxon>
        <taxon>Gastropoda</taxon>
        <taxon>Heterobranchia</taxon>
        <taxon>Euthyneura</taxon>
        <taxon>Panpulmonata</taxon>
        <taxon>Hygrophila</taxon>
        <taxon>Lymnaeoidea</taxon>
        <taxon>Planorbidae</taxon>
        <taxon>Biomphalaria</taxon>
    </lineage>
</organism>
<sequence length="900" mass="101091">MALKFGPQWLRDLSDGGTNTSQPSTPTASVKFKLADYRYGREEMLALFNEHSTPPDQVRKHLSIFSKEIQKPITMLPLTEDEQRLISQGFNSTVVLRAASRGSGPPIRSSRGGGTSDRGRGRGRGRGEGYISRTENGDVGYSRSTQDGWEQVGRKFERSYSRGYDDIGPKREYIRSSSDNWRDKKFEDDEEDEEGGTGWRNNRERWGSSTRANWREGQRDNYEIDRRPIHQRGFDQESRGVQRANENYDNEGDVPEWVADDVGDDPGTFDSSGAFVSTRQGKKYIEIRREPPPPEDSAKNNNPSHTPEERTKNSEVSKNSSEKSPPAPSNKSVYVPPNARNGNGDSNDSKEILGKQNDDKGETNSHSETQISFTAGHSNKGDGDSGFAIPNPELVKETRLPPGQNIPYTPVPPTQSQLGDTPVPQPPTNSTRLLEMDRLQLEKSLQNFVAEMTAGAERRAKGLMETSLPVNPPNSEDANKWFYKDPQGEVQGPFTNEEMAQWFSAGYFTMSLIVKRGCDDSYKPLGELIKRYGRVPFLPGPPLPPLITGNMPAEPTVSSTPPLAVPPLVPPMSAPLLGQPLVNVADPHIVQQMFLQQEFIKQTYLRKLQQLQQLQDPESFKNLTPEHIPMQLLMQANPLLMQHQLLLQQQQQEHSLATAAAFSGDDSPAVFPHSSSLNSSTANTIAPSNIENEPAWPSSMSQIIPGSFLNLNEALRQQELKKLQQQKDQLANIQLPASTKWAAVQQTSPMYPTQSKSLTEIQEEARQEEERLREQQIQMQRIQEQFSANQSQQQTQKSWATSSSQALPVKGLSLLHIQQQEAEKAKKSEKEKTNNNAYTAKVAQSIPPTWTGSTGTWTSSQPPCCLLELYLKLQFPRWQWHECSPRYFKWRDGKHASQKW</sequence>
<feature type="region of interest" description="Disordered" evidence="1">
    <location>
        <begin position="98"/>
        <end position="146"/>
    </location>
</feature>
<dbReference type="InterPro" id="IPR051640">
    <property type="entry name" value="GRB10-interact_GYF"/>
</dbReference>
<proteinExistence type="predicted"/>
<dbReference type="PANTHER" id="PTHR14445:SF36">
    <property type="entry name" value="FI03272P-RELATED"/>
    <property type="match status" value="1"/>
</dbReference>
<dbReference type="Pfam" id="PF02213">
    <property type="entry name" value="GYF"/>
    <property type="match status" value="1"/>
</dbReference>
<dbReference type="SMART" id="SM00444">
    <property type="entry name" value="GYF"/>
    <property type="match status" value="1"/>
</dbReference>
<feature type="region of interest" description="Disordered" evidence="1">
    <location>
        <begin position="177"/>
        <end position="205"/>
    </location>
</feature>
<accession>A0A2C9KNG4</accession>
<dbReference type="OrthoDB" id="48509at2759"/>
<feature type="region of interest" description="Disordered" evidence="1">
    <location>
        <begin position="749"/>
        <end position="775"/>
    </location>
</feature>
<feature type="region of interest" description="Disordered" evidence="1">
    <location>
        <begin position="783"/>
        <end position="802"/>
    </location>
</feature>
<gene>
    <name evidence="3" type="primary">106062789</name>
</gene>
<dbReference type="VEuPathDB" id="VectorBase:BGLAX_027089"/>
<feature type="compositionally biased region" description="Low complexity" evidence="1">
    <location>
        <begin position="100"/>
        <end position="110"/>
    </location>
</feature>
<dbReference type="InterPro" id="IPR003169">
    <property type="entry name" value="GYF"/>
</dbReference>
<feature type="compositionally biased region" description="Basic and acidic residues" evidence="1">
    <location>
        <begin position="821"/>
        <end position="833"/>
    </location>
</feature>
<evidence type="ECO:0000259" key="2">
    <source>
        <dbReference type="PROSITE" id="PS50829"/>
    </source>
</evidence>
<feature type="compositionally biased region" description="Basic and acidic residues" evidence="1">
    <location>
        <begin position="217"/>
        <end position="240"/>
    </location>
</feature>
<dbReference type="Proteomes" id="UP000076420">
    <property type="component" value="Unassembled WGS sequence"/>
</dbReference>
<evidence type="ECO:0000313" key="4">
    <source>
        <dbReference type="Proteomes" id="UP000076420"/>
    </source>
</evidence>
<feature type="compositionally biased region" description="Basic and acidic residues" evidence="1">
    <location>
        <begin position="283"/>
        <end position="298"/>
    </location>
</feature>
<dbReference type="InterPro" id="IPR035445">
    <property type="entry name" value="GYF-like_dom_sf"/>
</dbReference>
<feature type="region of interest" description="Disordered" evidence="1">
    <location>
        <begin position="217"/>
        <end position="428"/>
    </location>
</feature>
<dbReference type="SUPFAM" id="SSF55277">
    <property type="entry name" value="GYF domain"/>
    <property type="match status" value="1"/>
</dbReference>
<feature type="compositionally biased region" description="Acidic residues" evidence="1">
    <location>
        <begin position="248"/>
        <end position="264"/>
    </location>
</feature>
<dbReference type="GO" id="GO:0005829">
    <property type="term" value="C:cytosol"/>
    <property type="evidence" value="ECO:0007669"/>
    <property type="project" value="TreeGrafter"/>
</dbReference>
<evidence type="ECO:0000256" key="1">
    <source>
        <dbReference type="SAM" id="MobiDB-lite"/>
    </source>
</evidence>
<dbReference type="Gene3D" id="3.30.1490.40">
    <property type="match status" value="1"/>
</dbReference>
<name>A0A2C9KNG4_BIOGL</name>
<dbReference type="STRING" id="6526.A0A2C9KNG4"/>
<feature type="compositionally biased region" description="Polar residues" evidence="1">
    <location>
        <begin position="366"/>
        <end position="377"/>
    </location>
</feature>
<dbReference type="CDD" id="cd00072">
    <property type="entry name" value="GYF"/>
    <property type="match status" value="1"/>
</dbReference>
<dbReference type="PROSITE" id="PS50829">
    <property type="entry name" value="GYF"/>
    <property type="match status" value="1"/>
</dbReference>
<feature type="compositionally biased region" description="Polar residues" evidence="1">
    <location>
        <begin position="749"/>
        <end position="759"/>
    </location>
</feature>